<dbReference type="AlphaFoldDB" id="A0AAD8LHK3"/>
<comment type="caution">
    <text evidence="7">The sequence shown here is derived from an EMBL/GenBank/DDBJ whole genome shotgun (WGS) entry which is preliminary data.</text>
</comment>
<dbReference type="PANTHER" id="PTHR13793:SF148">
    <property type="entry name" value="RING_FYVE_PHD ZINC FINGER SUPERFAMILY PROTEIN"/>
    <property type="match status" value="1"/>
</dbReference>
<evidence type="ECO:0000256" key="1">
    <source>
        <dbReference type="ARBA" id="ARBA00022723"/>
    </source>
</evidence>
<proteinExistence type="predicted"/>
<dbReference type="InterPro" id="IPR019787">
    <property type="entry name" value="Znf_PHD-finger"/>
</dbReference>
<keyword evidence="1" id="KW-0479">Metal-binding</keyword>
<sequence length="306" mass="34459">MENKFHILPPHKRFRLMHPIINHQVFNFPATSSLPAKKRKQTHHPPPTSTNLESISTVCLPAKKRICALNPNLVSNQPFSPFDLNLEYDPKSDQEHQVQDQEEVYDDDDDEDGILCDVCQSTDGDPLDPIVFCDGCNLMVHTTCYGHPLINGVPEGDWFCSQCKFVSDTNNDSSLSCCLCPINGGALKPTNDGRWAHIVCALFIPEVFFSDPEGRTGVDCSKILRRRWGKRCYVCDKSSGCVLDCSEEKCGLRFHVTCGLKQDLCIEYKEGRNRGAIVAGFCKTHTDLWMKQQATGKYKIVARNEE</sequence>
<dbReference type="CDD" id="cd15571">
    <property type="entry name" value="ePHD"/>
    <property type="match status" value="1"/>
</dbReference>
<dbReference type="PROSITE" id="PS50016">
    <property type="entry name" value="ZF_PHD_2"/>
    <property type="match status" value="1"/>
</dbReference>
<dbReference type="PROSITE" id="PS51805">
    <property type="entry name" value="EPHD"/>
    <property type="match status" value="1"/>
</dbReference>
<dbReference type="EMBL" id="JAUHHV010000001">
    <property type="protein sequence ID" value="KAK1439673.1"/>
    <property type="molecule type" value="Genomic_DNA"/>
</dbReference>
<dbReference type="GO" id="GO:0006357">
    <property type="term" value="P:regulation of transcription by RNA polymerase II"/>
    <property type="evidence" value="ECO:0007669"/>
    <property type="project" value="TreeGrafter"/>
</dbReference>
<keyword evidence="3" id="KW-0862">Zinc</keyword>
<dbReference type="InterPro" id="IPR034732">
    <property type="entry name" value="EPHD"/>
</dbReference>
<name>A0AAD8LHK3_TARER</name>
<dbReference type="GO" id="GO:0005634">
    <property type="term" value="C:nucleus"/>
    <property type="evidence" value="ECO:0007669"/>
    <property type="project" value="UniProtKB-ARBA"/>
</dbReference>
<accession>A0AAD8LHK3</accession>
<feature type="domain" description="PHD-type" evidence="6">
    <location>
        <begin position="174"/>
        <end position="286"/>
    </location>
</feature>
<evidence type="ECO:0000256" key="4">
    <source>
        <dbReference type="PROSITE-ProRule" id="PRU00146"/>
    </source>
</evidence>
<reference evidence="7" key="1">
    <citation type="journal article" date="2023" name="bioRxiv">
        <title>Improved chromosome-level genome assembly for marigold (Tagetes erecta).</title>
        <authorList>
            <person name="Jiang F."/>
            <person name="Yuan L."/>
            <person name="Wang S."/>
            <person name="Wang H."/>
            <person name="Xu D."/>
            <person name="Wang A."/>
            <person name="Fan W."/>
        </authorList>
    </citation>
    <scope>NUCLEOTIDE SEQUENCE</scope>
    <source>
        <strain evidence="7">WSJ</strain>
        <tissue evidence="7">Leaf</tissue>
    </source>
</reference>
<feature type="domain" description="PHD-type" evidence="5">
    <location>
        <begin position="113"/>
        <end position="166"/>
    </location>
</feature>
<organism evidence="7 8">
    <name type="scientific">Tagetes erecta</name>
    <name type="common">African marigold</name>
    <dbReference type="NCBI Taxonomy" id="13708"/>
    <lineage>
        <taxon>Eukaryota</taxon>
        <taxon>Viridiplantae</taxon>
        <taxon>Streptophyta</taxon>
        <taxon>Embryophyta</taxon>
        <taxon>Tracheophyta</taxon>
        <taxon>Spermatophyta</taxon>
        <taxon>Magnoliopsida</taxon>
        <taxon>eudicotyledons</taxon>
        <taxon>Gunneridae</taxon>
        <taxon>Pentapetalae</taxon>
        <taxon>asterids</taxon>
        <taxon>campanulids</taxon>
        <taxon>Asterales</taxon>
        <taxon>Asteraceae</taxon>
        <taxon>Asteroideae</taxon>
        <taxon>Heliantheae alliance</taxon>
        <taxon>Tageteae</taxon>
        <taxon>Tagetes</taxon>
    </lineage>
</organism>
<dbReference type="InterPro" id="IPR001965">
    <property type="entry name" value="Znf_PHD"/>
</dbReference>
<dbReference type="Gene3D" id="3.30.40.10">
    <property type="entry name" value="Zinc/RING finger domain, C3HC4 (zinc finger)"/>
    <property type="match status" value="2"/>
</dbReference>
<dbReference type="InterPro" id="IPR011011">
    <property type="entry name" value="Znf_FYVE_PHD"/>
</dbReference>
<dbReference type="InterPro" id="IPR050701">
    <property type="entry name" value="Histone_Mod_Regulator"/>
</dbReference>
<evidence type="ECO:0000259" key="5">
    <source>
        <dbReference type="PROSITE" id="PS50016"/>
    </source>
</evidence>
<gene>
    <name evidence="7" type="ORF">QVD17_05493</name>
</gene>
<dbReference type="CDD" id="cd15492">
    <property type="entry name" value="PHD_BRPF_JADE_like"/>
    <property type="match status" value="1"/>
</dbReference>
<evidence type="ECO:0000256" key="3">
    <source>
        <dbReference type="ARBA" id="ARBA00022833"/>
    </source>
</evidence>
<dbReference type="Proteomes" id="UP001229421">
    <property type="component" value="Unassembled WGS sequence"/>
</dbReference>
<dbReference type="SMART" id="SM00249">
    <property type="entry name" value="PHD"/>
    <property type="match status" value="2"/>
</dbReference>
<evidence type="ECO:0000313" key="8">
    <source>
        <dbReference type="Proteomes" id="UP001229421"/>
    </source>
</evidence>
<dbReference type="PANTHER" id="PTHR13793">
    <property type="entry name" value="PHD FINGER PROTEINS"/>
    <property type="match status" value="1"/>
</dbReference>
<dbReference type="InterPro" id="IPR013083">
    <property type="entry name" value="Znf_RING/FYVE/PHD"/>
</dbReference>
<evidence type="ECO:0000259" key="6">
    <source>
        <dbReference type="PROSITE" id="PS51805"/>
    </source>
</evidence>
<protein>
    <recommendedName>
        <fullName evidence="9">Protein Jade-1</fullName>
    </recommendedName>
</protein>
<evidence type="ECO:0008006" key="9">
    <source>
        <dbReference type="Google" id="ProtNLM"/>
    </source>
</evidence>
<dbReference type="Pfam" id="PF13832">
    <property type="entry name" value="zf-HC5HC2H_2"/>
    <property type="match status" value="1"/>
</dbReference>
<evidence type="ECO:0000256" key="2">
    <source>
        <dbReference type="ARBA" id="ARBA00022771"/>
    </source>
</evidence>
<evidence type="ECO:0000313" key="7">
    <source>
        <dbReference type="EMBL" id="KAK1439673.1"/>
    </source>
</evidence>
<dbReference type="SUPFAM" id="SSF57903">
    <property type="entry name" value="FYVE/PHD zinc finger"/>
    <property type="match status" value="1"/>
</dbReference>
<dbReference type="Pfam" id="PF00628">
    <property type="entry name" value="PHD"/>
    <property type="match status" value="1"/>
</dbReference>
<keyword evidence="2 4" id="KW-0863">Zinc-finger</keyword>
<keyword evidence="8" id="KW-1185">Reference proteome</keyword>
<dbReference type="GO" id="GO:0008270">
    <property type="term" value="F:zinc ion binding"/>
    <property type="evidence" value="ECO:0007669"/>
    <property type="project" value="UniProtKB-KW"/>
</dbReference>